<comment type="function">
    <text evidence="7">Probable methyltransferase involved in the processing of the 34S pre-rRNA to 18S rRNA and in 40S ribosomal subunit formation.</text>
</comment>
<sequence length="869" mass="98352">MGKKGKVGKSRRDKFYHLAKETGYRSRSAFKLIQLNRRFQFLQKARALLDLCAAPGGWLQVAAKFMPVSSLIVGVDLVPIKPLPNVVTLQEDITTERCRQALRKELKTWKVDVVLNDGAPNVGASWVHDAYSQGARMGLVAWGCWWWGGTPFRAAEILSELSLSPTAHLTLMALRLACDFLGRGGCFITKVFRSRDYQPLLWIFQQLFRRVQATKPQASRHESAEIFVVCQGFLAPDKVDSKFFDPKFAFKEVEIQAKTVTELVTKKKPKAEGYAEGDLTLYHRTSVTDFLRAANPVDFLSKASEIAIDDEELARHPATTEDVRACCQDIRVLGRKELRSLLNWRTKLRRHVAKKLKEQAKAMDISLSSGEEEEGEEEEQAARASQQPSKEEEEEEQLNRTLAEMKAQEVAELKRKKKKLLREQRKQRERVELKMDLPGVSIADEGETGMFSLRTIRGHQLLEEVTQGDMSAADTFLSDLPSDDIYISDAEEDDDDSASLDSDLDPEDLAGVREPQGLKDQKRVRLAEANDEKEEEGENPLLVPLEEKAVLQEEQASLWFSKDGFSGIEDDADEALEISQAQLLYESRRKGQQPLPAPSSVKTERKPPPCQGEAPEGAGAPSGTEAATGPGGEARDSSSDSDSSSSEDEDTWKPRSQKRRRGPEAGDDDGFEIVPIEDPARHRILDPEGLALGAIIASSKKAKRDLIDDSFSRYTFNEDEGELPEWFVQEEKQHRIRQLPLDKKEVEYYRKRWREINARPIKKVAEAKARKKRRMLKKLEQTKKKAEAVVNTVDISEREKVAQLRSLYKKAGLGKEKRQVTYVVAKKGVGRKVRRPAGVRGHFKVVDSRMKKDQRAQQRKEQKKKHKRK</sequence>
<feature type="binding site" evidence="7">
    <location>
        <position position="117"/>
    </location>
    <ligand>
        <name>S-adenosyl-L-methionine</name>
        <dbReference type="ChEBI" id="CHEBI:59789"/>
    </ligand>
</feature>
<feature type="domain" description="Ribosomal RNA methyltransferase SPB1-like C-terminal" evidence="10">
    <location>
        <begin position="649"/>
        <end position="861"/>
    </location>
</feature>
<dbReference type="GO" id="GO:0008649">
    <property type="term" value="F:rRNA methyltransferase activity"/>
    <property type="evidence" value="ECO:0007669"/>
    <property type="project" value="UniProtKB-UniRule"/>
</dbReference>
<feature type="active site" description="Proton acceptor" evidence="7">
    <location>
        <position position="190"/>
    </location>
</feature>
<dbReference type="GO" id="GO:0005730">
    <property type="term" value="C:nucleolus"/>
    <property type="evidence" value="ECO:0007669"/>
    <property type="project" value="UniProtKB-SubCell"/>
</dbReference>
<dbReference type="InterPro" id="IPR002877">
    <property type="entry name" value="RNA_MeTrfase_FtsJ_dom"/>
</dbReference>
<feature type="compositionally biased region" description="Basic and acidic residues" evidence="8">
    <location>
        <begin position="844"/>
        <end position="860"/>
    </location>
</feature>
<keyword evidence="1 7" id="KW-0690">Ribosome biogenesis</keyword>
<dbReference type="EC" id="2.1.1.-" evidence="7"/>
<keyword evidence="3 7" id="KW-0489">Methyltransferase</keyword>
<evidence type="ECO:0000256" key="6">
    <source>
        <dbReference type="ARBA" id="ARBA00023242"/>
    </source>
</evidence>
<feature type="compositionally biased region" description="Acidic residues" evidence="8">
    <location>
        <begin position="370"/>
        <end position="379"/>
    </location>
</feature>
<feature type="region of interest" description="Disordered" evidence="8">
    <location>
        <begin position="833"/>
        <end position="869"/>
    </location>
</feature>
<dbReference type="PANTHER" id="PTHR10920:SF13">
    <property type="entry name" value="PRE-RRNA 2'-O-RIBOSE RNA METHYLTRANSFERASE FTSJ3"/>
    <property type="match status" value="1"/>
</dbReference>
<proteinExistence type="inferred from homology"/>
<comment type="similarity">
    <text evidence="7">Belongs to the class I-like SAM-binding methyltransferase superfamily. RNA methyltransferase RlmE family. SPB1 subfamily.</text>
</comment>
<evidence type="ECO:0000256" key="7">
    <source>
        <dbReference type="HAMAP-Rule" id="MF_03163"/>
    </source>
</evidence>
<dbReference type="InterPro" id="IPR024576">
    <property type="entry name" value="rRNA_MeTfrase_Spb1_DUF3381"/>
</dbReference>
<evidence type="ECO:0000256" key="1">
    <source>
        <dbReference type="ARBA" id="ARBA00022517"/>
    </source>
</evidence>
<dbReference type="Pfam" id="PF11861">
    <property type="entry name" value="DUF3381"/>
    <property type="match status" value="1"/>
</dbReference>
<feature type="compositionally biased region" description="Low complexity" evidence="8">
    <location>
        <begin position="611"/>
        <end position="628"/>
    </location>
</feature>
<feature type="binding site" evidence="7">
    <location>
        <position position="56"/>
    </location>
    <ligand>
        <name>S-adenosyl-L-methionine</name>
        <dbReference type="ChEBI" id="CHEBI:59789"/>
    </ligand>
</feature>
<dbReference type="SUPFAM" id="SSF53335">
    <property type="entry name" value="S-adenosyl-L-methionine-dependent methyltransferases"/>
    <property type="match status" value="1"/>
</dbReference>
<dbReference type="Proteomes" id="UP000694728">
    <property type="component" value="Unplaced"/>
</dbReference>
<feature type="binding site" evidence="7">
    <location>
        <position position="92"/>
    </location>
    <ligand>
        <name>S-adenosyl-L-methionine</name>
        <dbReference type="ChEBI" id="CHEBI:59789"/>
    </ligand>
</feature>
<evidence type="ECO:0000256" key="3">
    <source>
        <dbReference type="ARBA" id="ARBA00022603"/>
    </source>
</evidence>
<dbReference type="AlphaFoldDB" id="A0A8D1L3P4"/>
<feature type="binding site" evidence="7">
    <location>
        <position position="76"/>
    </location>
    <ligand>
        <name>S-adenosyl-L-methionine</name>
        <dbReference type="ChEBI" id="CHEBI:59789"/>
    </ligand>
</feature>
<gene>
    <name evidence="7 12" type="primary">FTSJ3</name>
</gene>
<evidence type="ECO:0000256" key="5">
    <source>
        <dbReference type="ARBA" id="ARBA00022691"/>
    </source>
</evidence>
<dbReference type="Gene3D" id="3.40.50.150">
    <property type="entry name" value="Vaccinia Virus protein VP39"/>
    <property type="match status" value="1"/>
</dbReference>
<comment type="catalytic activity">
    <reaction evidence="7">
        <text>a ribonucleotide in rRNA + S-adenosyl-L-methionine = a 2'-O-methylribonucleotide in rRNA + S-adenosyl-L-homocysteine + H(+)</text>
        <dbReference type="Rhea" id="RHEA:48628"/>
        <dbReference type="Rhea" id="RHEA-COMP:12164"/>
        <dbReference type="Rhea" id="RHEA-COMP:12165"/>
        <dbReference type="ChEBI" id="CHEBI:15378"/>
        <dbReference type="ChEBI" id="CHEBI:57856"/>
        <dbReference type="ChEBI" id="CHEBI:59789"/>
        <dbReference type="ChEBI" id="CHEBI:90675"/>
        <dbReference type="ChEBI" id="CHEBI:90676"/>
    </reaction>
</comment>
<organism evidence="12 13">
    <name type="scientific">Sus scrofa</name>
    <name type="common">Pig</name>
    <dbReference type="NCBI Taxonomy" id="9823"/>
    <lineage>
        <taxon>Eukaryota</taxon>
        <taxon>Metazoa</taxon>
        <taxon>Chordata</taxon>
        <taxon>Craniata</taxon>
        <taxon>Vertebrata</taxon>
        <taxon>Euteleostomi</taxon>
        <taxon>Mammalia</taxon>
        <taxon>Eutheria</taxon>
        <taxon>Laurasiatheria</taxon>
        <taxon>Artiodactyla</taxon>
        <taxon>Suina</taxon>
        <taxon>Suidae</taxon>
        <taxon>Sus</taxon>
    </lineage>
</organism>
<keyword evidence="2 7" id="KW-0698">rRNA processing</keyword>
<evidence type="ECO:0000256" key="4">
    <source>
        <dbReference type="ARBA" id="ARBA00022679"/>
    </source>
</evidence>
<keyword evidence="6 7" id="KW-0539">Nucleus</keyword>
<evidence type="ECO:0000313" key="13">
    <source>
        <dbReference type="Proteomes" id="UP000694728"/>
    </source>
</evidence>
<accession>A0A8D1L3P4</accession>
<feature type="domain" description="Ribosomal RNA methyltransferase FtsJ" evidence="9">
    <location>
        <begin position="24"/>
        <end position="233"/>
    </location>
</feature>
<dbReference type="HAMAP" id="MF_01547">
    <property type="entry name" value="RNA_methyltr_E"/>
    <property type="match status" value="1"/>
</dbReference>
<comment type="subcellular location">
    <subcellularLocation>
        <location evidence="7">Nucleus</location>
        <location evidence="7">Nucleolus</location>
    </subcellularLocation>
</comment>
<feature type="coiled-coil region" evidence="7">
    <location>
        <begin position="762"/>
        <end position="799"/>
    </location>
</feature>
<protein>
    <recommendedName>
        <fullName evidence="7">pre-rRNA processing protein FTSJ3</fullName>
        <ecNumber evidence="7">2.1.1.-</ecNumber>
    </recommendedName>
    <alternativeName>
        <fullName evidence="7">2'-O-ribose RNA methyltransferase SPB1 homolog</fullName>
    </alternativeName>
    <alternativeName>
        <fullName evidence="7">Protein ftsJ homolog 3</fullName>
    </alternativeName>
    <alternativeName>
        <fullName evidence="7">Putative rRNA methyltransferase 3</fullName>
    </alternativeName>
</protein>
<evidence type="ECO:0000256" key="2">
    <source>
        <dbReference type="ARBA" id="ARBA00022552"/>
    </source>
</evidence>
<dbReference type="InterPro" id="IPR028589">
    <property type="entry name" value="SPB1-like"/>
</dbReference>
<feature type="compositionally biased region" description="Basic residues" evidence="8">
    <location>
        <begin position="833"/>
        <end position="843"/>
    </location>
</feature>
<feature type="compositionally biased region" description="Basic and acidic residues" evidence="8">
    <location>
        <begin position="516"/>
        <end position="530"/>
    </location>
</feature>
<feature type="binding site" evidence="7">
    <location>
        <position position="58"/>
    </location>
    <ligand>
        <name>S-adenosyl-L-methionine</name>
        <dbReference type="ChEBI" id="CHEBI:59789"/>
    </ligand>
</feature>
<feature type="domain" description="DUF3381" evidence="11">
    <location>
        <begin position="265"/>
        <end position="430"/>
    </location>
</feature>
<dbReference type="PANTHER" id="PTHR10920">
    <property type="entry name" value="RIBOSOMAL RNA METHYLTRANSFERASE"/>
    <property type="match status" value="1"/>
</dbReference>
<feature type="region of interest" description="Disordered" evidence="8">
    <location>
        <begin position="362"/>
        <end position="400"/>
    </location>
</feature>
<evidence type="ECO:0000259" key="10">
    <source>
        <dbReference type="Pfam" id="PF07780"/>
    </source>
</evidence>
<evidence type="ECO:0000259" key="9">
    <source>
        <dbReference type="Pfam" id="PF01728"/>
    </source>
</evidence>
<evidence type="ECO:0000259" key="11">
    <source>
        <dbReference type="Pfam" id="PF11861"/>
    </source>
</evidence>
<dbReference type="InterPro" id="IPR050082">
    <property type="entry name" value="RNA_methyltr_RlmE"/>
</dbReference>
<dbReference type="InterPro" id="IPR012920">
    <property type="entry name" value="rRNA_MeTfrase_SPB1-like_C"/>
</dbReference>
<keyword evidence="7" id="KW-0175">Coiled coil</keyword>
<feature type="compositionally biased region" description="Acidic residues" evidence="8">
    <location>
        <begin position="489"/>
        <end position="508"/>
    </location>
</feature>
<dbReference type="HAMAP" id="MF_03163">
    <property type="entry name" value="RNA_methyltr_E_SPB1"/>
    <property type="match status" value="1"/>
</dbReference>
<dbReference type="Ensembl" id="ENSSSCT00045046226.1">
    <property type="protein sequence ID" value="ENSSSCP00045032075.1"/>
    <property type="gene ID" value="ENSSSCG00045026882.1"/>
</dbReference>
<dbReference type="Pfam" id="PF01728">
    <property type="entry name" value="FtsJ"/>
    <property type="match status" value="1"/>
</dbReference>
<dbReference type="InterPro" id="IPR029063">
    <property type="entry name" value="SAM-dependent_MTases_sf"/>
</dbReference>
<feature type="region of interest" description="Disordered" evidence="8">
    <location>
        <begin position="579"/>
        <end position="680"/>
    </location>
</feature>
<keyword evidence="5 7" id="KW-0949">S-adenosyl-L-methionine</keyword>
<dbReference type="InterPro" id="IPR015507">
    <property type="entry name" value="rRNA-MeTfrase_E"/>
</dbReference>
<evidence type="ECO:0000313" key="12">
    <source>
        <dbReference type="Ensembl" id="ENSSSCP00045032075.1"/>
    </source>
</evidence>
<evidence type="ECO:0000256" key="8">
    <source>
        <dbReference type="SAM" id="MobiDB-lite"/>
    </source>
</evidence>
<dbReference type="Pfam" id="PF07780">
    <property type="entry name" value="Spb1_C"/>
    <property type="match status" value="1"/>
</dbReference>
<feature type="region of interest" description="Disordered" evidence="8">
    <location>
        <begin position="483"/>
        <end position="548"/>
    </location>
</feature>
<dbReference type="GO" id="GO:0030688">
    <property type="term" value="C:preribosome, small subunit precursor"/>
    <property type="evidence" value="ECO:0007669"/>
    <property type="project" value="UniProtKB-UniRule"/>
</dbReference>
<keyword evidence="4 7" id="KW-0808">Transferase</keyword>
<reference evidence="12" key="1">
    <citation type="submission" date="2025-08" db="UniProtKB">
        <authorList>
            <consortium name="Ensembl"/>
        </authorList>
    </citation>
    <scope>IDENTIFICATION</scope>
</reference>
<comment type="subunit">
    <text evidence="7">Interacts with NIP7.</text>
</comment>
<name>A0A8D1L3P4_PIG</name>